<evidence type="ECO:0000313" key="2">
    <source>
        <dbReference type="Proteomes" id="UP000250079"/>
    </source>
</evidence>
<dbReference type="Proteomes" id="UP000250079">
    <property type="component" value="Chromosome"/>
</dbReference>
<dbReference type="RefSeq" id="WP_088918231.1">
    <property type="nucleotide sequence ID" value="NZ_CP018632.1"/>
</dbReference>
<keyword evidence="2" id="KW-1185">Reference proteome</keyword>
<name>A0A2Z2NNC8_9GAMM</name>
<accession>A0A2Z2NNC8</accession>
<organism evidence="1 2">
    <name type="scientific">Granulosicoccus antarcticus IMCC3135</name>
    <dbReference type="NCBI Taxonomy" id="1192854"/>
    <lineage>
        <taxon>Bacteria</taxon>
        <taxon>Pseudomonadati</taxon>
        <taxon>Pseudomonadota</taxon>
        <taxon>Gammaproteobacteria</taxon>
        <taxon>Chromatiales</taxon>
        <taxon>Granulosicoccaceae</taxon>
        <taxon>Granulosicoccus</taxon>
    </lineage>
</organism>
<evidence type="ECO:0000313" key="1">
    <source>
        <dbReference type="EMBL" id="ASJ72972.1"/>
    </source>
</evidence>
<gene>
    <name evidence="1" type="ORF">IMCC3135_14435</name>
</gene>
<protein>
    <submittedName>
        <fullName evidence="1">Uncharacterized protein</fullName>
    </submittedName>
</protein>
<proteinExistence type="predicted"/>
<dbReference type="KEGG" id="gai:IMCC3135_14435"/>
<reference evidence="1 2" key="1">
    <citation type="submission" date="2016-12" db="EMBL/GenBank/DDBJ databases">
        <authorList>
            <person name="Song W.-J."/>
            <person name="Kurnit D.M."/>
        </authorList>
    </citation>
    <scope>NUCLEOTIDE SEQUENCE [LARGE SCALE GENOMIC DNA]</scope>
    <source>
        <strain evidence="1 2">IMCC3135</strain>
    </source>
</reference>
<dbReference type="EMBL" id="CP018632">
    <property type="protein sequence ID" value="ASJ72972.1"/>
    <property type="molecule type" value="Genomic_DNA"/>
</dbReference>
<dbReference type="AlphaFoldDB" id="A0A2Z2NNC8"/>
<sequence length="123" mass="13471">MGSLHHLPTAADAHARLLEQLVTQAIAAHPDPEVAQAWAAMARESIARYPSPPMPSQPVLDLEQVGGLDPKQSLRLQTITQDWLEGYLHDVRNQLMCIHRDFLVLQKRVAELEAAQGAGSPPA</sequence>